<feature type="transmembrane region" description="Helical" evidence="9">
    <location>
        <begin position="368"/>
        <end position="391"/>
    </location>
</feature>
<organism evidence="10 11">
    <name type="scientific">Jimgerdemannia flammicorona</name>
    <dbReference type="NCBI Taxonomy" id="994334"/>
    <lineage>
        <taxon>Eukaryota</taxon>
        <taxon>Fungi</taxon>
        <taxon>Fungi incertae sedis</taxon>
        <taxon>Mucoromycota</taxon>
        <taxon>Mucoromycotina</taxon>
        <taxon>Endogonomycetes</taxon>
        <taxon>Endogonales</taxon>
        <taxon>Endogonaceae</taxon>
        <taxon>Jimgerdemannia</taxon>
    </lineage>
</organism>
<keyword evidence="3" id="KW-0813">Transport</keyword>
<dbReference type="GO" id="GO:0016020">
    <property type="term" value="C:membrane"/>
    <property type="evidence" value="ECO:0007669"/>
    <property type="project" value="UniProtKB-SubCell"/>
</dbReference>
<sequence length="653" mass="74269">MANCCYQTAYAIDIITVQKLYYNQDIGWIGGLLLVLTTQVDIYTYIQELPNFAGDVDRYPNPMSIPLSFQLLGYGMAGVLRPFLVWPSAMVWPINLVNVALFRSFHVSEMGGRGLTRLQFFLIAFACQFVYYWFPGYLFQLLTVLSWACWINPGNIVLSQLTGAYGGLGMTALSFDWATITAYLGSPLVIPWWATANVLFGFVFIAWFMKHVECAGFPHCLNLPVHDYWRTLRQEQVRLVVDILAIAPFVCFVNSHYLSPSRIINYSDKTFNETLYEQYGPLRLSAFFAITYGVGFAGLASILTHTFLYHRTQIVEQWQRARTRDDDIHMKLMRRYPEVPDWWHYVIFFSAFGTSFGVIYAWPIDLPWWGLITAVAIAVIFVLPIGIITAITNQTPGLNVITELVIGFALPGHPIANVTFKTYGYISVNQALTYVSDLKLGHYTKVPPRAMFWAQLIGTIIAGFINLATARWLLDSVDGICTDAGFPWTCRYARTFYSASVIWGIIGPAKMFGPGSLYAPVSWFFLIGAILPIPFYFMAKRYPNTWVQYIHIPVMLGVTGIMPPAFPINFTMWFALGFIFMFYIRKYYHQWWYRYNYVFSAAMDSGVAISGLMIFCVTNADINVVWWGNPVAYNLAPDHCPLARANYSGVCTT</sequence>
<evidence type="ECO:0000256" key="2">
    <source>
        <dbReference type="ARBA" id="ARBA00008807"/>
    </source>
</evidence>
<feature type="transmembrane region" description="Helical" evidence="9">
    <location>
        <begin position="568"/>
        <end position="585"/>
    </location>
</feature>
<feature type="transmembrane region" description="Helical" evidence="9">
    <location>
        <begin position="286"/>
        <end position="309"/>
    </location>
</feature>
<dbReference type="EMBL" id="RBNJ01008459">
    <property type="protein sequence ID" value="RUS27411.1"/>
    <property type="molecule type" value="Genomic_DNA"/>
</dbReference>
<feature type="transmembrane region" description="Helical" evidence="9">
    <location>
        <begin position="239"/>
        <end position="258"/>
    </location>
</feature>
<dbReference type="Proteomes" id="UP000274822">
    <property type="component" value="Unassembled WGS sequence"/>
</dbReference>
<evidence type="ECO:0000256" key="7">
    <source>
        <dbReference type="ARBA" id="ARBA00022989"/>
    </source>
</evidence>
<evidence type="ECO:0000256" key="8">
    <source>
        <dbReference type="ARBA" id="ARBA00023136"/>
    </source>
</evidence>
<name>A0A433QCC8_9FUNG</name>
<reference evidence="10 11" key="1">
    <citation type="journal article" date="2018" name="New Phytol.">
        <title>Phylogenomics of Endogonaceae and evolution of mycorrhizas within Mucoromycota.</title>
        <authorList>
            <person name="Chang Y."/>
            <person name="Desiro A."/>
            <person name="Na H."/>
            <person name="Sandor L."/>
            <person name="Lipzen A."/>
            <person name="Clum A."/>
            <person name="Barry K."/>
            <person name="Grigoriev I.V."/>
            <person name="Martin F.M."/>
            <person name="Stajich J.E."/>
            <person name="Smith M.E."/>
            <person name="Bonito G."/>
            <person name="Spatafora J.W."/>
        </authorList>
    </citation>
    <scope>NUCLEOTIDE SEQUENCE [LARGE SCALE GENOMIC DNA]</scope>
    <source>
        <strain evidence="10 11">AD002</strain>
    </source>
</reference>
<feature type="transmembrane region" description="Helical" evidence="9">
    <location>
        <begin position="114"/>
        <end position="131"/>
    </location>
</feature>
<keyword evidence="5" id="KW-0571">Peptide transport</keyword>
<comment type="subcellular location">
    <subcellularLocation>
        <location evidence="1">Membrane</location>
        <topology evidence="1">Multi-pass membrane protein</topology>
    </subcellularLocation>
</comment>
<dbReference type="Pfam" id="PF03169">
    <property type="entry name" value="OPT"/>
    <property type="match status" value="1"/>
</dbReference>
<evidence type="ECO:0000313" key="10">
    <source>
        <dbReference type="EMBL" id="RUS27411.1"/>
    </source>
</evidence>
<keyword evidence="7 9" id="KW-1133">Transmembrane helix</keyword>
<dbReference type="GO" id="GO:0015031">
    <property type="term" value="P:protein transport"/>
    <property type="evidence" value="ECO:0007669"/>
    <property type="project" value="UniProtKB-KW"/>
</dbReference>
<dbReference type="NCBIfam" id="TIGR00727">
    <property type="entry name" value="ISP4_OPT"/>
    <property type="match status" value="1"/>
</dbReference>
<dbReference type="NCBIfam" id="TIGR00728">
    <property type="entry name" value="OPT_sfam"/>
    <property type="match status" value="1"/>
</dbReference>
<protein>
    <submittedName>
        <fullName evidence="10">OPT family small oligopeptide transporter</fullName>
    </submittedName>
</protein>
<dbReference type="GO" id="GO:0035673">
    <property type="term" value="F:oligopeptide transmembrane transporter activity"/>
    <property type="evidence" value="ECO:0007669"/>
    <property type="project" value="InterPro"/>
</dbReference>
<dbReference type="PANTHER" id="PTHR22601">
    <property type="entry name" value="ISP4 LIKE PROTEIN"/>
    <property type="match status" value="1"/>
</dbReference>
<evidence type="ECO:0000256" key="1">
    <source>
        <dbReference type="ARBA" id="ARBA00004141"/>
    </source>
</evidence>
<feature type="transmembrane region" description="Helical" evidence="9">
    <location>
        <begin position="546"/>
        <end position="562"/>
    </location>
</feature>
<evidence type="ECO:0000256" key="6">
    <source>
        <dbReference type="ARBA" id="ARBA00022927"/>
    </source>
</evidence>
<keyword evidence="8 9" id="KW-0472">Membrane</keyword>
<gene>
    <name evidence="10" type="ORF">BC938DRAFT_483293</name>
</gene>
<feature type="transmembrane region" description="Helical" evidence="9">
    <location>
        <begin position="190"/>
        <end position="209"/>
    </location>
</feature>
<comment type="similarity">
    <text evidence="2">Belongs to the oligopeptide OPT transporter family.</text>
</comment>
<feature type="transmembrane region" description="Helical" evidence="9">
    <location>
        <begin position="597"/>
        <end position="620"/>
    </location>
</feature>
<feature type="transmembrane region" description="Helical" evidence="9">
    <location>
        <begin position="83"/>
        <end position="102"/>
    </location>
</feature>
<feature type="transmembrane region" description="Helical" evidence="9">
    <location>
        <begin position="342"/>
        <end position="362"/>
    </location>
</feature>
<evidence type="ECO:0000256" key="3">
    <source>
        <dbReference type="ARBA" id="ARBA00022448"/>
    </source>
</evidence>
<dbReference type="AlphaFoldDB" id="A0A433QCC8"/>
<feature type="transmembrane region" description="Helical" evidence="9">
    <location>
        <begin position="517"/>
        <end position="539"/>
    </location>
</feature>
<evidence type="ECO:0000256" key="5">
    <source>
        <dbReference type="ARBA" id="ARBA00022856"/>
    </source>
</evidence>
<keyword evidence="6" id="KW-0653">Protein transport</keyword>
<evidence type="ECO:0000313" key="11">
    <source>
        <dbReference type="Proteomes" id="UP000274822"/>
    </source>
</evidence>
<dbReference type="InterPro" id="IPR004648">
    <property type="entry name" value="Oligpept_transpt"/>
</dbReference>
<keyword evidence="11" id="KW-1185">Reference proteome</keyword>
<evidence type="ECO:0000256" key="4">
    <source>
        <dbReference type="ARBA" id="ARBA00022692"/>
    </source>
</evidence>
<keyword evidence="4 9" id="KW-0812">Transmembrane</keyword>
<comment type="caution">
    <text evidence="10">The sequence shown here is derived from an EMBL/GenBank/DDBJ whole genome shotgun (WGS) entry which is preliminary data.</text>
</comment>
<evidence type="ECO:0000256" key="9">
    <source>
        <dbReference type="SAM" id="Phobius"/>
    </source>
</evidence>
<accession>A0A433QCC8</accession>
<feature type="transmembrane region" description="Helical" evidence="9">
    <location>
        <begin position="452"/>
        <end position="474"/>
    </location>
</feature>
<proteinExistence type="inferred from homology"/>
<dbReference type="InterPro" id="IPR004813">
    <property type="entry name" value="OPT"/>
</dbReference>